<proteinExistence type="inferred from homology"/>
<dbReference type="InterPro" id="IPR034904">
    <property type="entry name" value="FSCA_dom_sf"/>
</dbReference>
<dbReference type="PANTHER" id="PTHR42961">
    <property type="entry name" value="IRON-SULFUR PROTEIN NUBPL"/>
    <property type="match status" value="1"/>
</dbReference>
<feature type="region of interest" description="Disordered" evidence="8">
    <location>
        <begin position="83"/>
        <end position="116"/>
    </location>
</feature>
<organism evidence="10 11">
    <name type="scientific">Hartmannibacter diazotrophicus</name>
    <dbReference type="NCBI Taxonomy" id="1482074"/>
    <lineage>
        <taxon>Bacteria</taxon>
        <taxon>Pseudomonadati</taxon>
        <taxon>Pseudomonadota</taxon>
        <taxon>Alphaproteobacteria</taxon>
        <taxon>Hyphomicrobiales</taxon>
        <taxon>Pleomorphomonadaceae</taxon>
        <taxon>Hartmannibacter</taxon>
    </lineage>
</organism>
<dbReference type="HAMAP" id="MF_02040">
    <property type="entry name" value="Mrp_NBP35"/>
    <property type="match status" value="1"/>
</dbReference>
<dbReference type="AlphaFoldDB" id="A0A2C9D480"/>
<dbReference type="FunFam" id="3.40.50.300:FF:000418">
    <property type="entry name" value="Iron-sulfur cluster carrier protein"/>
    <property type="match status" value="1"/>
</dbReference>
<evidence type="ECO:0000256" key="3">
    <source>
        <dbReference type="ARBA" id="ARBA00022840"/>
    </source>
</evidence>
<dbReference type="RefSeq" id="WP_099555593.1">
    <property type="nucleotide sequence ID" value="NZ_LT960614.1"/>
</dbReference>
<dbReference type="CDD" id="cd02037">
    <property type="entry name" value="Mrp_NBP35"/>
    <property type="match status" value="1"/>
</dbReference>
<keyword evidence="5 7" id="KW-0411">Iron-sulfur</keyword>
<dbReference type="GO" id="GO:0051539">
    <property type="term" value="F:4 iron, 4 sulfur cluster binding"/>
    <property type="evidence" value="ECO:0007669"/>
    <property type="project" value="TreeGrafter"/>
</dbReference>
<evidence type="ECO:0000256" key="8">
    <source>
        <dbReference type="SAM" id="MobiDB-lite"/>
    </source>
</evidence>
<name>A0A2C9D480_9HYPH</name>
<dbReference type="EMBL" id="LT960614">
    <property type="protein sequence ID" value="SON55020.1"/>
    <property type="molecule type" value="Genomic_DNA"/>
</dbReference>
<dbReference type="InterPro" id="IPR033756">
    <property type="entry name" value="YlxH/NBP35"/>
</dbReference>
<evidence type="ECO:0000313" key="11">
    <source>
        <dbReference type="Proteomes" id="UP000223606"/>
    </source>
</evidence>
<keyword evidence="3 7" id="KW-0067">ATP-binding</keyword>
<dbReference type="GO" id="GO:0016226">
    <property type="term" value="P:iron-sulfur cluster assembly"/>
    <property type="evidence" value="ECO:0007669"/>
    <property type="project" value="InterPro"/>
</dbReference>
<feature type="domain" description="MIP18 family-like" evidence="9">
    <location>
        <begin position="6"/>
        <end position="77"/>
    </location>
</feature>
<comment type="subunit">
    <text evidence="7">Homodimer.</text>
</comment>
<keyword evidence="2 7" id="KW-0547">Nucleotide-binding</keyword>
<gene>
    <name evidence="10" type="ORF">HDIA_1479</name>
</gene>
<keyword evidence="11" id="KW-1185">Reference proteome</keyword>
<dbReference type="Gene3D" id="3.40.50.300">
    <property type="entry name" value="P-loop containing nucleotide triphosphate hydrolases"/>
    <property type="match status" value="1"/>
</dbReference>
<keyword evidence="4 7" id="KW-0408">Iron</keyword>
<dbReference type="GO" id="GO:0046872">
    <property type="term" value="F:metal ion binding"/>
    <property type="evidence" value="ECO:0007669"/>
    <property type="project" value="UniProtKB-KW"/>
</dbReference>
<comment type="function">
    <text evidence="7">Binds and transfers iron-sulfur (Fe-S) clusters to target apoproteins. Can hydrolyze ATP.</text>
</comment>
<evidence type="ECO:0000313" key="10">
    <source>
        <dbReference type="EMBL" id="SON55020.1"/>
    </source>
</evidence>
<evidence type="ECO:0000256" key="6">
    <source>
        <dbReference type="ARBA" id="ARBA00024036"/>
    </source>
</evidence>
<keyword evidence="1 7" id="KW-0479">Metal-binding</keyword>
<comment type="similarity">
    <text evidence="6 7">Belongs to the Mrp/NBP35 ATP-binding proteins family.</text>
</comment>
<dbReference type="InterPro" id="IPR027417">
    <property type="entry name" value="P-loop_NTPase"/>
</dbReference>
<evidence type="ECO:0000256" key="2">
    <source>
        <dbReference type="ARBA" id="ARBA00022741"/>
    </source>
</evidence>
<dbReference type="NCBIfam" id="NF008669">
    <property type="entry name" value="PRK11670.1"/>
    <property type="match status" value="1"/>
</dbReference>
<dbReference type="PANTHER" id="PTHR42961:SF2">
    <property type="entry name" value="IRON-SULFUR PROTEIN NUBPL"/>
    <property type="match status" value="1"/>
</dbReference>
<feature type="binding site" evidence="7">
    <location>
        <begin position="129"/>
        <end position="136"/>
    </location>
    <ligand>
        <name>ATP</name>
        <dbReference type="ChEBI" id="CHEBI:30616"/>
    </ligand>
</feature>
<reference evidence="11" key="1">
    <citation type="submission" date="2017-09" db="EMBL/GenBank/DDBJ databases">
        <title>Genome sequence of Nannocystis excedens DSM 71.</title>
        <authorList>
            <person name="Blom J."/>
        </authorList>
    </citation>
    <scope>NUCLEOTIDE SEQUENCE [LARGE SCALE GENOMIC DNA]</scope>
    <source>
        <strain evidence="11">type strain: E19</strain>
    </source>
</reference>
<evidence type="ECO:0000256" key="5">
    <source>
        <dbReference type="ARBA" id="ARBA00023014"/>
    </source>
</evidence>
<dbReference type="SUPFAM" id="SSF117916">
    <property type="entry name" value="Fe-S cluster assembly (FSCA) domain-like"/>
    <property type="match status" value="1"/>
</dbReference>
<sequence length="383" mass="40113">MAEISKDDVLSHLKTVAGPDGSGDIVSLGMVSDIFITGGKVMFSLTVPAERARELEPLREKAEAVVRAIPSVEKATVMLTAERKPGAASSAPPPRPAPAGGNGHSHRAPAAQQKPAVPGVKHIVAVASGKGGVGKSTTAVNLAMGLKSLGLSVGILDADVYGPSLPRLLGLSGKPELVGERMMKPKEAFGLKAMSIGFLVDEDTPMIWRGPMVMSALSQLLREVAWGNLDILIVDMPPGTGDAQLTMAQQVPLSGSVIVSTPQDLALLDAKKGIAMFRKVEVPILGIIENMSYFICPDCGGRHDIFGHGGARKEAERLGAPFLGEVPLHISIRENSDAGRPVAVAEPAGPHAKIFSQIATKVWEELENPAESGRRAAPSIVIE</sequence>
<dbReference type="KEGG" id="hdi:HDIA_1479"/>
<dbReference type="Proteomes" id="UP000223606">
    <property type="component" value="Chromosome 1"/>
</dbReference>
<evidence type="ECO:0000256" key="7">
    <source>
        <dbReference type="HAMAP-Rule" id="MF_02040"/>
    </source>
</evidence>
<dbReference type="GO" id="GO:0005524">
    <property type="term" value="F:ATP binding"/>
    <property type="evidence" value="ECO:0007669"/>
    <property type="project" value="UniProtKB-UniRule"/>
</dbReference>
<dbReference type="GO" id="GO:0016887">
    <property type="term" value="F:ATP hydrolysis activity"/>
    <property type="evidence" value="ECO:0007669"/>
    <property type="project" value="UniProtKB-UniRule"/>
</dbReference>
<dbReference type="OrthoDB" id="9809679at2"/>
<evidence type="ECO:0000256" key="1">
    <source>
        <dbReference type="ARBA" id="ARBA00022723"/>
    </source>
</evidence>
<dbReference type="SUPFAM" id="SSF52540">
    <property type="entry name" value="P-loop containing nucleoside triphosphate hydrolases"/>
    <property type="match status" value="1"/>
</dbReference>
<dbReference type="InterPro" id="IPR002744">
    <property type="entry name" value="MIP18-like"/>
</dbReference>
<keyword evidence="7" id="KW-0378">Hydrolase</keyword>
<dbReference type="InterPro" id="IPR044304">
    <property type="entry name" value="NUBPL-like"/>
</dbReference>
<dbReference type="Pfam" id="PF10609">
    <property type="entry name" value="ParA"/>
    <property type="match status" value="1"/>
</dbReference>
<dbReference type="Gene3D" id="3.30.300.130">
    <property type="entry name" value="Fe-S cluster assembly (FSCA)"/>
    <property type="match status" value="1"/>
</dbReference>
<evidence type="ECO:0000256" key="4">
    <source>
        <dbReference type="ARBA" id="ARBA00023004"/>
    </source>
</evidence>
<dbReference type="InterPro" id="IPR019591">
    <property type="entry name" value="Mrp/NBP35_ATP-bd"/>
</dbReference>
<protein>
    <recommendedName>
        <fullName evidence="7">Iron-sulfur cluster carrier protein</fullName>
    </recommendedName>
</protein>
<dbReference type="Pfam" id="PF01883">
    <property type="entry name" value="FeS_assembly_P"/>
    <property type="match status" value="1"/>
</dbReference>
<dbReference type="GO" id="GO:0140663">
    <property type="term" value="F:ATP-dependent FeS chaperone activity"/>
    <property type="evidence" value="ECO:0007669"/>
    <property type="project" value="InterPro"/>
</dbReference>
<evidence type="ECO:0000259" key="9">
    <source>
        <dbReference type="Pfam" id="PF01883"/>
    </source>
</evidence>
<accession>A0A2C9D480</accession>